<sequence>AQQFKIKSLLSVLKRFPVLNQFVTAQKLDDEWRAHAMLDFAQHGLELHGDNIDAEYYWGKVFRLKNGAGQYLFPNIKIRMSLLLILPFSNASVERKFSVLKNLKTENRNRLNTDTVVPLMATRKGIKKVGDSVKFNPSKNIFIVVPELLTITTAHLKSFSPV</sequence>
<dbReference type="InterPro" id="IPR008906">
    <property type="entry name" value="HATC_C_dom"/>
</dbReference>
<dbReference type="GO" id="GO:0046983">
    <property type="term" value="F:protein dimerization activity"/>
    <property type="evidence" value="ECO:0007669"/>
    <property type="project" value="InterPro"/>
</dbReference>
<evidence type="ECO:0000259" key="1">
    <source>
        <dbReference type="Pfam" id="PF05699"/>
    </source>
</evidence>
<proteinExistence type="predicted"/>
<dbReference type="SUPFAM" id="SSF53098">
    <property type="entry name" value="Ribonuclease H-like"/>
    <property type="match status" value="1"/>
</dbReference>
<dbReference type="Proteomes" id="UP000801492">
    <property type="component" value="Unassembled WGS sequence"/>
</dbReference>
<dbReference type="EMBL" id="VTPC01083782">
    <property type="protein sequence ID" value="KAF2887387.1"/>
    <property type="molecule type" value="Genomic_DNA"/>
</dbReference>
<feature type="domain" description="HAT C-terminal dimerisation" evidence="1">
    <location>
        <begin position="72"/>
        <end position="124"/>
    </location>
</feature>
<accession>A0A8K0CLE9</accession>
<gene>
    <name evidence="2" type="ORF">ILUMI_18786</name>
</gene>
<dbReference type="OrthoDB" id="6773576at2759"/>
<organism evidence="2 3">
    <name type="scientific">Ignelater luminosus</name>
    <name type="common">Cucubano</name>
    <name type="synonym">Pyrophorus luminosus</name>
    <dbReference type="NCBI Taxonomy" id="2038154"/>
    <lineage>
        <taxon>Eukaryota</taxon>
        <taxon>Metazoa</taxon>
        <taxon>Ecdysozoa</taxon>
        <taxon>Arthropoda</taxon>
        <taxon>Hexapoda</taxon>
        <taxon>Insecta</taxon>
        <taxon>Pterygota</taxon>
        <taxon>Neoptera</taxon>
        <taxon>Endopterygota</taxon>
        <taxon>Coleoptera</taxon>
        <taxon>Polyphaga</taxon>
        <taxon>Elateriformia</taxon>
        <taxon>Elateroidea</taxon>
        <taxon>Elateridae</taxon>
        <taxon>Agrypninae</taxon>
        <taxon>Pyrophorini</taxon>
        <taxon>Ignelater</taxon>
    </lineage>
</organism>
<dbReference type="AlphaFoldDB" id="A0A8K0CLE9"/>
<keyword evidence="3" id="KW-1185">Reference proteome</keyword>
<name>A0A8K0CLE9_IGNLU</name>
<dbReference type="Pfam" id="PF05699">
    <property type="entry name" value="Dimer_Tnp_hAT"/>
    <property type="match status" value="1"/>
</dbReference>
<feature type="non-terminal residue" evidence="2">
    <location>
        <position position="1"/>
    </location>
</feature>
<dbReference type="InterPro" id="IPR012337">
    <property type="entry name" value="RNaseH-like_sf"/>
</dbReference>
<protein>
    <recommendedName>
        <fullName evidence="1">HAT C-terminal dimerisation domain-containing protein</fullName>
    </recommendedName>
</protein>
<comment type="caution">
    <text evidence="2">The sequence shown here is derived from an EMBL/GenBank/DDBJ whole genome shotgun (WGS) entry which is preliminary data.</text>
</comment>
<evidence type="ECO:0000313" key="2">
    <source>
        <dbReference type="EMBL" id="KAF2887387.1"/>
    </source>
</evidence>
<evidence type="ECO:0000313" key="3">
    <source>
        <dbReference type="Proteomes" id="UP000801492"/>
    </source>
</evidence>
<reference evidence="2" key="1">
    <citation type="submission" date="2019-08" db="EMBL/GenBank/DDBJ databases">
        <title>The genome of the North American firefly Photinus pyralis.</title>
        <authorList>
            <consortium name="Photinus pyralis genome working group"/>
            <person name="Fallon T.R."/>
            <person name="Sander Lower S.E."/>
            <person name="Weng J.-K."/>
        </authorList>
    </citation>
    <scope>NUCLEOTIDE SEQUENCE</scope>
    <source>
        <strain evidence="2">TRF0915ILg1</strain>
        <tissue evidence="2">Whole body</tissue>
    </source>
</reference>